<evidence type="ECO:0000256" key="1">
    <source>
        <dbReference type="SAM" id="MobiDB-lite"/>
    </source>
</evidence>
<dbReference type="OrthoDB" id="2081253at2"/>
<dbReference type="EMBL" id="FOAG01000001">
    <property type="protein sequence ID" value="SEK34431.1"/>
    <property type="molecule type" value="Genomic_DNA"/>
</dbReference>
<sequence length="162" mass="17307">MVTLSLTLEDTGLEAGLTDALRQLSDLTPLMRRIGGVLETSVSERFEQSKGPGGVPWAPSQRAREVGGKTLVDSTRLRDSIVSEAGPRSVEVGSNVPYAAIHQSGGTIKPRDADKLAFRLPNGQFVMVDQVTIPARPFLGFDAADEAEIAQEVAAWLAEAFS</sequence>
<dbReference type="Proteomes" id="UP000199582">
    <property type="component" value="Unassembled WGS sequence"/>
</dbReference>
<dbReference type="STRING" id="1287727.SAMN05443999_101253"/>
<organism evidence="2 3">
    <name type="scientific">Roseovarius azorensis</name>
    <dbReference type="NCBI Taxonomy" id="1287727"/>
    <lineage>
        <taxon>Bacteria</taxon>
        <taxon>Pseudomonadati</taxon>
        <taxon>Pseudomonadota</taxon>
        <taxon>Alphaproteobacteria</taxon>
        <taxon>Rhodobacterales</taxon>
        <taxon>Roseobacteraceae</taxon>
        <taxon>Roseovarius</taxon>
    </lineage>
</organism>
<name>A0A1H7G8G7_9RHOB</name>
<dbReference type="Pfam" id="PF05069">
    <property type="entry name" value="Phage_tail_S"/>
    <property type="match status" value="1"/>
</dbReference>
<evidence type="ECO:0000313" key="3">
    <source>
        <dbReference type="Proteomes" id="UP000199582"/>
    </source>
</evidence>
<feature type="region of interest" description="Disordered" evidence="1">
    <location>
        <begin position="45"/>
        <end position="66"/>
    </location>
</feature>
<accession>A0A1H7G8G7</accession>
<evidence type="ECO:0000313" key="2">
    <source>
        <dbReference type="EMBL" id="SEK34431.1"/>
    </source>
</evidence>
<dbReference type="NCBIfam" id="TIGR01635">
    <property type="entry name" value="tail_comp_S"/>
    <property type="match status" value="1"/>
</dbReference>
<protein>
    <submittedName>
        <fullName evidence="2">Phage virion morphogenesis (Putative tail completion) protein</fullName>
    </submittedName>
</protein>
<keyword evidence="3" id="KW-1185">Reference proteome</keyword>
<gene>
    <name evidence="2" type="ORF">SAMN05443999_101253</name>
</gene>
<proteinExistence type="predicted"/>
<dbReference type="AlphaFoldDB" id="A0A1H7G8G7"/>
<dbReference type="InterPro" id="IPR006522">
    <property type="entry name" value="Phage_virion_morphogenesis"/>
</dbReference>
<dbReference type="RefSeq" id="WP_093030802.1">
    <property type="nucleotide sequence ID" value="NZ_FOAG01000001.1"/>
</dbReference>
<reference evidence="2 3" key="1">
    <citation type="submission" date="2016-10" db="EMBL/GenBank/DDBJ databases">
        <authorList>
            <person name="de Groot N.N."/>
        </authorList>
    </citation>
    <scope>NUCLEOTIDE SEQUENCE [LARGE SCALE GENOMIC DNA]</scope>
    <source>
        <strain evidence="2 3">DSM 100674</strain>
    </source>
</reference>